<evidence type="ECO:0000256" key="3">
    <source>
        <dbReference type="ARBA" id="ARBA00022448"/>
    </source>
</evidence>
<feature type="transmembrane region" description="Helical" evidence="8">
    <location>
        <begin position="219"/>
        <end position="242"/>
    </location>
</feature>
<reference evidence="9" key="1">
    <citation type="submission" date="2022-04" db="EMBL/GenBank/DDBJ databases">
        <authorList>
            <person name="Seo M.-J."/>
        </authorList>
    </citation>
    <scope>NUCLEOTIDE SEQUENCE</scope>
    <source>
        <strain evidence="9">MBLB2552</strain>
    </source>
</reference>
<dbReference type="Proteomes" id="UP001139534">
    <property type="component" value="Unassembled WGS sequence"/>
</dbReference>
<dbReference type="GO" id="GO:0016020">
    <property type="term" value="C:membrane"/>
    <property type="evidence" value="ECO:0007669"/>
    <property type="project" value="UniProtKB-SubCell"/>
</dbReference>
<dbReference type="GO" id="GO:0009847">
    <property type="term" value="P:spore germination"/>
    <property type="evidence" value="ECO:0007669"/>
    <property type="project" value="InterPro"/>
</dbReference>
<accession>A0A9X1Y1W5</accession>
<comment type="similarity">
    <text evidence="2">Belongs to the amino acid-polyamine-organocation (APC) superfamily. Spore germination protein (SGP) (TC 2.A.3.9) family.</text>
</comment>
<keyword evidence="6 8" id="KW-1133">Transmembrane helix</keyword>
<feature type="transmembrane region" description="Helical" evidence="8">
    <location>
        <begin position="144"/>
        <end position="165"/>
    </location>
</feature>
<evidence type="ECO:0000256" key="1">
    <source>
        <dbReference type="ARBA" id="ARBA00004141"/>
    </source>
</evidence>
<keyword evidence="7 8" id="KW-0472">Membrane</keyword>
<feature type="transmembrane region" description="Helical" evidence="8">
    <location>
        <begin position="44"/>
        <end position="66"/>
    </location>
</feature>
<dbReference type="AlphaFoldDB" id="A0A9X1Y1W5"/>
<keyword evidence="5 8" id="KW-0812">Transmembrane</keyword>
<feature type="transmembrane region" description="Helical" evidence="8">
    <location>
        <begin position="115"/>
        <end position="138"/>
    </location>
</feature>
<dbReference type="PANTHER" id="PTHR34975:SF2">
    <property type="entry name" value="SPORE GERMINATION PROTEIN A2"/>
    <property type="match status" value="1"/>
</dbReference>
<feature type="transmembrane region" description="Helical" evidence="8">
    <location>
        <begin position="14"/>
        <end position="32"/>
    </location>
</feature>
<evidence type="ECO:0000256" key="7">
    <source>
        <dbReference type="ARBA" id="ARBA00023136"/>
    </source>
</evidence>
<protein>
    <submittedName>
        <fullName evidence="9">Spore germination protein</fullName>
    </submittedName>
</protein>
<dbReference type="Pfam" id="PF03845">
    <property type="entry name" value="Spore_permease"/>
    <property type="match status" value="1"/>
</dbReference>
<evidence type="ECO:0000313" key="9">
    <source>
        <dbReference type="EMBL" id="MCK8489870.1"/>
    </source>
</evidence>
<evidence type="ECO:0000256" key="6">
    <source>
        <dbReference type="ARBA" id="ARBA00022989"/>
    </source>
</evidence>
<dbReference type="InterPro" id="IPR004761">
    <property type="entry name" value="Spore_GerAB"/>
</dbReference>
<comment type="subcellular location">
    <subcellularLocation>
        <location evidence="1">Membrane</location>
        <topology evidence="1">Multi-pass membrane protein</topology>
    </subcellularLocation>
</comment>
<dbReference type="PANTHER" id="PTHR34975">
    <property type="entry name" value="SPORE GERMINATION PROTEIN A2"/>
    <property type="match status" value="1"/>
</dbReference>
<feature type="transmembrane region" description="Helical" evidence="8">
    <location>
        <begin position="81"/>
        <end position="103"/>
    </location>
</feature>
<evidence type="ECO:0000256" key="8">
    <source>
        <dbReference type="SAM" id="Phobius"/>
    </source>
</evidence>
<dbReference type="EMBL" id="JALPRK010000031">
    <property type="protein sequence ID" value="MCK8489870.1"/>
    <property type="molecule type" value="Genomic_DNA"/>
</dbReference>
<keyword evidence="3" id="KW-0813">Transport</keyword>
<name>A0A9X1Y1W5_9BACL</name>
<evidence type="ECO:0000256" key="2">
    <source>
        <dbReference type="ARBA" id="ARBA00007998"/>
    </source>
</evidence>
<feature type="transmembrane region" description="Helical" evidence="8">
    <location>
        <begin position="186"/>
        <end position="207"/>
    </location>
</feature>
<feature type="transmembrane region" description="Helical" evidence="8">
    <location>
        <begin position="271"/>
        <end position="293"/>
    </location>
</feature>
<keyword evidence="4" id="KW-0309">Germination</keyword>
<organism evidence="9 10">
    <name type="scientific">Paenibacillus mellifer</name>
    <dbReference type="NCBI Taxonomy" id="2937794"/>
    <lineage>
        <taxon>Bacteria</taxon>
        <taxon>Bacillati</taxon>
        <taxon>Bacillota</taxon>
        <taxon>Bacilli</taxon>
        <taxon>Bacillales</taxon>
        <taxon>Paenibacillaceae</taxon>
        <taxon>Paenibacillus</taxon>
    </lineage>
</organism>
<gene>
    <name evidence="9" type="ORF">M0651_22110</name>
</gene>
<dbReference type="NCBIfam" id="TIGR00912">
    <property type="entry name" value="2A0309"/>
    <property type="match status" value="1"/>
</dbReference>
<keyword evidence="10" id="KW-1185">Reference proteome</keyword>
<proteinExistence type="inferred from homology"/>
<dbReference type="RefSeq" id="WP_248553853.1">
    <property type="nucleotide sequence ID" value="NZ_JALPRK010000031.1"/>
</dbReference>
<feature type="transmembrane region" description="Helical" evidence="8">
    <location>
        <begin position="249"/>
        <end position="265"/>
    </location>
</feature>
<evidence type="ECO:0000256" key="5">
    <source>
        <dbReference type="ARBA" id="ARBA00022692"/>
    </source>
</evidence>
<sequence>MGGTVKESNQVSGYITWFLVHGVQTGIGMLNFQQKIAEGAEQDAWVSVLFVGACMHLVILMLFRLLRMAEGGDILSLHRELFGPVVGSGLSVILFFYCVLMCTGQIRPYAEIIHVWVFPDAPLWQVSFIILAVAGYIVSGGFRVVAGICLLCVVIPSLVLPSLYFPLKFAHWLNFLPLWSHGLSDYVKSAAKSVYVFLGPEFLLFYYPFIKNNAKAQKWAHIAVAHTTLLYLIILVTTLGYFNMRQLRHTLWPTLILSKIIRFAFLERFDYIYIFNWMLVIFPICCVSIWAAVRILTQTLKFSRKWALGTTLLVIIGMVLSLRTPVSIERLENVISRVGSVLIFGYIPLLFLIAIGRQAVKRSRSARSN</sequence>
<comment type="caution">
    <text evidence="9">The sequence shown here is derived from an EMBL/GenBank/DDBJ whole genome shotgun (WGS) entry which is preliminary data.</text>
</comment>
<evidence type="ECO:0000313" key="10">
    <source>
        <dbReference type="Proteomes" id="UP001139534"/>
    </source>
</evidence>
<feature type="transmembrane region" description="Helical" evidence="8">
    <location>
        <begin position="334"/>
        <end position="355"/>
    </location>
</feature>
<feature type="transmembrane region" description="Helical" evidence="8">
    <location>
        <begin position="305"/>
        <end position="322"/>
    </location>
</feature>
<evidence type="ECO:0000256" key="4">
    <source>
        <dbReference type="ARBA" id="ARBA00022544"/>
    </source>
</evidence>